<dbReference type="Pfam" id="PF00736">
    <property type="entry name" value="EF1_GNE"/>
    <property type="match status" value="1"/>
</dbReference>
<organism evidence="7">
    <name type="scientific">Harpegnathos saltator</name>
    <name type="common">Jerdon's jumping ant</name>
    <dbReference type="NCBI Taxonomy" id="610380"/>
    <lineage>
        <taxon>Eukaryota</taxon>
        <taxon>Metazoa</taxon>
        <taxon>Ecdysozoa</taxon>
        <taxon>Arthropoda</taxon>
        <taxon>Hexapoda</taxon>
        <taxon>Insecta</taxon>
        <taxon>Pterygota</taxon>
        <taxon>Neoptera</taxon>
        <taxon>Endopterygota</taxon>
        <taxon>Hymenoptera</taxon>
        <taxon>Apocrita</taxon>
        <taxon>Aculeata</taxon>
        <taxon>Formicoidea</taxon>
        <taxon>Formicidae</taxon>
        <taxon>Ponerinae</taxon>
        <taxon>Ponerini</taxon>
        <taxon>Harpegnathos</taxon>
    </lineage>
</organism>
<evidence type="ECO:0000256" key="2">
    <source>
        <dbReference type="ARBA" id="ARBA00022768"/>
    </source>
</evidence>
<dbReference type="InterPro" id="IPR014717">
    <property type="entry name" value="Transl_elong_EF1B/ribsomal_bS6"/>
</dbReference>
<dbReference type="InterPro" id="IPR014038">
    <property type="entry name" value="EF1B_bsu/dsu_GNE"/>
</dbReference>
<gene>
    <name evidence="6" type="ORF">EAI_15216</name>
</gene>
<keyword evidence="3" id="KW-0648">Protein biosynthesis</keyword>
<dbReference type="InterPro" id="IPR036219">
    <property type="entry name" value="eEF-1beta-like_sf"/>
</dbReference>
<dbReference type="Proteomes" id="UP000008237">
    <property type="component" value="Unassembled WGS sequence"/>
</dbReference>
<dbReference type="Gene3D" id="3.30.70.60">
    <property type="match status" value="1"/>
</dbReference>
<evidence type="ECO:0000256" key="1">
    <source>
        <dbReference type="ARBA" id="ARBA00007411"/>
    </source>
</evidence>
<protein>
    <submittedName>
        <fullName evidence="6">Elongation factor 1-beta'</fullName>
    </submittedName>
</protein>
<dbReference type="PANTHER" id="PTHR11595:SF21">
    <property type="entry name" value="ELONGATION FACTOR 1-BETA"/>
    <property type="match status" value="1"/>
</dbReference>
<dbReference type="PANTHER" id="PTHR11595">
    <property type="entry name" value="EF-HAND AND COILED-COIL DOMAIN-CONTAINING FAMILY MEMBER"/>
    <property type="match status" value="1"/>
</dbReference>
<evidence type="ECO:0000259" key="4">
    <source>
        <dbReference type="SMART" id="SM00888"/>
    </source>
</evidence>
<dbReference type="InterPro" id="IPR018940">
    <property type="entry name" value="EF-1_beta_acid_region_euk"/>
</dbReference>
<feature type="domain" description="Translation elongation factor EF1B beta/delta subunit guanine nucleotide exchange" evidence="4">
    <location>
        <begin position="134"/>
        <end position="220"/>
    </location>
</feature>
<dbReference type="AlphaFoldDB" id="E2B2U8"/>
<dbReference type="Pfam" id="PF10587">
    <property type="entry name" value="EF-1_beta_acid"/>
    <property type="match status" value="1"/>
</dbReference>
<dbReference type="KEGG" id="hst:105191927"/>
<evidence type="ECO:0000313" key="6">
    <source>
        <dbReference type="EMBL" id="EFN89917.1"/>
    </source>
</evidence>
<dbReference type="CDD" id="cd10308">
    <property type="entry name" value="GST_C_eEF1b_like"/>
    <property type="match status" value="1"/>
</dbReference>
<evidence type="ECO:0000259" key="5">
    <source>
        <dbReference type="SMART" id="SM01182"/>
    </source>
</evidence>
<evidence type="ECO:0000256" key="3">
    <source>
        <dbReference type="ARBA" id="ARBA00022917"/>
    </source>
</evidence>
<dbReference type="CDD" id="cd00292">
    <property type="entry name" value="EF1B"/>
    <property type="match status" value="1"/>
</dbReference>
<accession>E2B2U8</accession>
<dbReference type="PhylomeDB" id="E2B2U8"/>
<reference evidence="6 7" key="1">
    <citation type="journal article" date="2010" name="Science">
        <title>Genomic comparison of the ants Camponotus floridanus and Harpegnathos saltator.</title>
        <authorList>
            <person name="Bonasio R."/>
            <person name="Zhang G."/>
            <person name="Ye C."/>
            <person name="Mutti N.S."/>
            <person name="Fang X."/>
            <person name="Qin N."/>
            <person name="Donahue G."/>
            <person name="Yang P."/>
            <person name="Li Q."/>
            <person name="Li C."/>
            <person name="Zhang P."/>
            <person name="Huang Z."/>
            <person name="Berger S.L."/>
            <person name="Reinberg D."/>
            <person name="Wang J."/>
            <person name="Liebig J."/>
        </authorList>
    </citation>
    <scope>NUCLEOTIDE SEQUENCE [LARGE SCALE GENOMIC DNA]</scope>
    <source>
        <strain evidence="6 7">R22 G/1</strain>
    </source>
</reference>
<dbReference type="PROSITE" id="PS00824">
    <property type="entry name" value="EF1BD_1"/>
    <property type="match status" value="1"/>
</dbReference>
<dbReference type="FunFam" id="3.30.70.60:FF:000001">
    <property type="entry name" value="Elongation factor 1-beta 1 like"/>
    <property type="match status" value="1"/>
</dbReference>
<dbReference type="SMART" id="SM01182">
    <property type="entry name" value="EF-1_beta_acid"/>
    <property type="match status" value="1"/>
</dbReference>
<dbReference type="InParanoid" id="E2B2U8"/>
<dbReference type="SUPFAM" id="SSF47616">
    <property type="entry name" value="GST C-terminal domain-like"/>
    <property type="match status" value="1"/>
</dbReference>
<keyword evidence="2 6" id="KW-0251">Elongation factor</keyword>
<name>E2B2U8_HARSA</name>
<comment type="similarity">
    <text evidence="1">Belongs to the EF-1-beta/EF-1-delta family.</text>
</comment>
<dbReference type="GO" id="GO:0005829">
    <property type="term" value="C:cytosol"/>
    <property type="evidence" value="ECO:0007669"/>
    <property type="project" value="TreeGrafter"/>
</dbReference>
<dbReference type="SMART" id="SM00888">
    <property type="entry name" value="EF1_GNE"/>
    <property type="match status" value="1"/>
</dbReference>
<dbReference type="GO" id="GO:0005853">
    <property type="term" value="C:eukaryotic translation elongation factor 1 complex"/>
    <property type="evidence" value="ECO:0007669"/>
    <property type="project" value="InterPro"/>
</dbReference>
<dbReference type="InterPro" id="IPR049720">
    <property type="entry name" value="EF1B_bsu/dsu"/>
</dbReference>
<dbReference type="OrthoDB" id="331763at2759"/>
<keyword evidence="7" id="KW-1185">Reference proteome</keyword>
<dbReference type="Gene3D" id="1.20.1050.130">
    <property type="match status" value="1"/>
</dbReference>
<dbReference type="InterPro" id="IPR036282">
    <property type="entry name" value="Glutathione-S-Trfase_C_sf"/>
</dbReference>
<dbReference type="STRING" id="610380.E2B2U8"/>
<dbReference type="GO" id="GO:0005085">
    <property type="term" value="F:guanyl-nucleotide exchange factor activity"/>
    <property type="evidence" value="ECO:0007669"/>
    <property type="project" value="TreeGrafter"/>
</dbReference>
<dbReference type="EMBL" id="GL445250">
    <property type="protein sequence ID" value="EFN89917.1"/>
    <property type="molecule type" value="Genomic_DNA"/>
</dbReference>
<dbReference type="OMA" id="YRWYKHI"/>
<dbReference type="FunCoup" id="E2B2U8">
    <property type="interactions" value="1632"/>
</dbReference>
<feature type="domain" description="Elongation factor 1 beta central acidic region eukaryote" evidence="5">
    <location>
        <begin position="99"/>
        <end position="125"/>
    </location>
</feature>
<evidence type="ECO:0000313" key="7">
    <source>
        <dbReference type="Proteomes" id="UP000008237"/>
    </source>
</evidence>
<sequence>MAIGDLKTDKGVKDLNTYLADRSYVDGWQPTQADVAVLEALGKAPSSSNPHVLRWYNHIKSYDLKTLPGEKKAPAIFSAASTPVSSAAKANEDDDDLDLFGSDDEEDAEAAKVREERLKAYAEKKSKKPAVVAKSSIVLDVKSWGDETDMKEMENKVRSIQQDGLVWGASKLVPVGYGINKLQIMCVIEDEKVSVDLLMEQIQEFEDLVQSVDIASFNKI</sequence>
<dbReference type="InterPro" id="IPR001326">
    <property type="entry name" value="Transl_elong_EF1B_B/D_CS"/>
</dbReference>
<proteinExistence type="inferred from homology"/>
<dbReference type="GO" id="GO:0003746">
    <property type="term" value="F:translation elongation factor activity"/>
    <property type="evidence" value="ECO:0007669"/>
    <property type="project" value="UniProtKB-KW"/>
</dbReference>
<dbReference type="SUPFAM" id="SSF54984">
    <property type="entry name" value="eEF-1beta-like"/>
    <property type="match status" value="1"/>
</dbReference>